<gene>
    <name evidence="8" type="ORF">GCM10008119_26620</name>
</gene>
<dbReference type="EMBL" id="BMDJ01000007">
    <property type="protein sequence ID" value="GGI27231.1"/>
    <property type="molecule type" value="Genomic_DNA"/>
</dbReference>
<keyword evidence="6 7" id="KW-0472">Membrane</keyword>
<keyword evidence="9" id="KW-1185">Reference proteome</keyword>
<keyword evidence="3" id="KW-1003">Cell membrane</keyword>
<sequence>MLNFSTFDKLALFFRILLITNYKDMSALKKMQNWGDRNHPVWLDYLRILLGGVLVWKGIAFYLNIGAFSTLMHHAHLGTAVGISIIAHLIIILHVIGGIAIVLGTHTRVFCLVNLPILIGAVFFINFSSGIFRPYAEIWLSVSVLIGLICFIVEGNGRLSVDNNTDNTKLSKQQHTA</sequence>
<evidence type="ECO:0000256" key="7">
    <source>
        <dbReference type="SAM" id="Phobius"/>
    </source>
</evidence>
<evidence type="ECO:0000256" key="2">
    <source>
        <dbReference type="ARBA" id="ARBA00006679"/>
    </source>
</evidence>
<feature type="transmembrane region" description="Helical" evidence="7">
    <location>
        <begin position="45"/>
        <end position="65"/>
    </location>
</feature>
<evidence type="ECO:0000256" key="4">
    <source>
        <dbReference type="ARBA" id="ARBA00022692"/>
    </source>
</evidence>
<dbReference type="InterPro" id="IPR051907">
    <property type="entry name" value="DoxX-like_oxidoreductase"/>
</dbReference>
<dbReference type="InterPro" id="IPR032808">
    <property type="entry name" value="DoxX"/>
</dbReference>
<evidence type="ECO:0008006" key="10">
    <source>
        <dbReference type="Google" id="ProtNLM"/>
    </source>
</evidence>
<dbReference type="PANTHER" id="PTHR33452">
    <property type="entry name" value="OXIDOREDUCTASE CATD-RELATED"/>
    <property type="match status" value="1"/>
</dbReference>
<comment type="caution">
    <text evidence="8">The sequence shown here is derived from an EMBL/GenBank/DDBJ whole genome shotgun (WGS) entry which is preliminary data.</text>
</comment>
<keyword evidence="5 7" id="KW-1133">Transmembrane helix</keyword>
<reference evidence="9" key="1">
    <citation type="journal article" date="2019" name="Int. J. Syst. Evol. Microbiol.">
        <title>The Global Catalogue of Microorganisms (GCM) 10K type strain sequencing project: providing services to taxonomists for standard genome sequencing and annotation.</title>
        <authorList>
            <consortium name="The Broad Institute Genomics Platform"/>
            <consortium name="The Broad Institute Genome Sequencing Center for Infectious Disease"/>
            <person name="Wu L."/>
            <person name="Ma J."/>
        </authorList>
    </citation>
    <scope>NUCLEOTIDE SEQUENCE [LARGE SCALE GENOMIC DNA]</scope>
    <source>
        <strain evidence="9">CCM 8939</strain>
    </source>
</reference>
<feature type="transmembrane region" description="Helical" evidence="7">
    <location>
        <begin position="77"/>
        <end position="102"/>
    </location>
</feature>
<name>A0ABQ2BIP9_9SPHI</name>
<comment type="subcellular location">
    <subcellularLocation>
        <location evidence="1">Cell membrane</location>
        <topology evidence="1">Multi-pass membrane protein</topology>
    </subcellularLocation>
</comment>
<evidence type="ECO:0000313" key="8">
    <source>
        <dbReference type="EMBL" id="GGI27231.1"/>
    </source>
</evidence>
<dbReference type="Proteomes" id="UP000645390">
    <property type="component" value="Unassembled WGS sequence"/>
</dbReference>
<accession>A0ABQ2BIP9</accession>
<evidence type="ECO:0000256" key="3">
    <source>
        <dbReference type="ARBA" id="ARBA00022475"/>
    </source>
</evidence>
<evidence type="ECO:0000256" key="5">
    <source>
        <dbReference type="ARBA" id="ARBA00022989"/>
    </source>
</evidence>
<comment type="similarity">
    <text evidence="2">Belongs to the DoxX family.</text>
</comment>
<evidence type="ECO:0000256" key="1">
    <source>
        <dbReference type="ARBA" id="ARBA00004651"/>
    </source>
</evidence>
<feature type="transmembrane region" description="Helical" evidence="7">
    <location>
        <begin position="109"/>
        <end position="132"/>
    </location>
</feature>
<proteinExistence type="inferred from homology"/>
<evidence type="ECO:0000313" key="9">
    <source>
        <dbReference type="Proteomes" id="UP000645390"/>
    </source>
</evidence>
<dbReference type="Pfam" id="PF07681">
    <property type="entry name" value="DoxX"/>
    <property type="match status" value="1"/>
</dbReference>
<feature type="transmembrane region" description="Helical" evidence="7">
    <location>
        <begin position="138"/>
        <end position="155"/>
    </location>
</feature>
<evidence type="ECO:0000256" key="6">
    <source>
        <dbReference type="ARBA" id="ARBA00023136"/>
    </source>
</evidence>
<protein>
    <recommendedName>
        <fullName evidence="10">DoxX family protein</fullName>
    </recommendedName>
</protein>
<organism evidence="8 9">
    <name type="scientific">Pedobacter mendelii</name>
    <dbReference type="NCBI Taxonomy" id="1908240"/>
    <lineage>
        <taxon>Bacteria</taxon>
        <taxon>Pseudomonadati</taxon>
        <taxon>Bacteroidota</taxon>
        <taxon>Sphingobacteriia</taxon>
        <taxon>Sphingobacteriales</taxon>
        <taxon>Sphingobacteriaceae</taxon>
        <taxon>Pedobacter</taxon>
    </lineage>
</organism>
<dbReference type="PANTHER" id="PTHR33452:SF1">
    <property type="entry name" value="INNER MEMBRANE PROTEIN YPHA-RELATED"/>
    <property type="match status" value="1"/>
</dbReference>
<keyword evidence="4 7" id="KW-0812">Transmembrane</keyword>